<reference evidence="3" key="1">
    <citation type="submission" date="2018-02" db="EMBL/GenBank/DDBJ databases">
        <authorList>
            <person name="Cohen D.B."/>
            <person name="Kent A.D."/>
        </authorList>
    </citation>
    <scope>NUCLEOTIDE SEQUENCE</scope>
</reference>
<dbReference type="PANTHER" id="PTHR48106">
    <property type="entry name" value="QUINONE OXIDOREDUCTASE PIG3-RELATED"/>
    <property type="match status" value="1"/>
</dbReference>
<sequence>MKAIVISSPRGPEVLQLQEVEDPELKDDEVLIKVEASALNRADTVQRRGAYPPPKGASPYLGVESLDYVFGCAGNAALAGIGGEVASADEESIDRVDGVTYGGGSGVVEFNITGGVGVEVSEEVIEIGFEGTIGGESGCIWTEMVVVSCNSFSFGLTKEAD</sequence>
<dbReference type="EMBL" id="OIVN01002179">
    <property type="protein sequence ID" value="SPD01264.1"/>
    <property type="molecule type" value="Genomic_DNA"/>
</dbReference>
<dbReference type="AlphaFoldDB" id="A0A2N9GPU7"/>
<proteinExistence type="predicted"/>
<protein>
    <submittedName>
        <fullName evidence="3">Uncharacterized protein</fullName>
    </submittedName>
</protein>
<gene>
    <name evidence="3" type="ORF">FSB_LOCUS29146</name>
</gene>
<dbReference type="PANTHER" id="PTHR48106:SF8">
    <property type="entry name" value="OS02G0805600 PROTEIN"/>
    <property type="match status" value="1"/>
</dbReference>
<dbReference type="SUPFAM" id="SSF50129">
    <property type="entry name" value="GroES-like"/>
    <property type="match status" value="1"/>
</dbReference>
<dbReference type="Gene3D" id="3.90.180.10">
    <property type="entry name" value="Medium-chain alcohol dehydrogenases, catalytic domain"/>
    <property type="match status" value="1"/>
</dbReference>
<evidence type="ECO:0000256" key="2">
    <source>
        <dbReference type="ARBA" id="ARBA00023002"/>
    </source>
</evidence>
<organism evidence="3">
    <name type="scientific">Fagus sylvatica</name>
    <name type="common">Beechnut</name>
    <dbReference type="NCBI Taxonomy" id="28930"/>
    <lineage>
        <taxon>Eukaryota</taxon>
        <taxon>Viridiplantae</taxon>
        <taxon>Streptophyta</taxon>
        <taxon>Embryophyta</taxon>
        <taxon>Tracheophyta</taxon>
        <taxon>Spermatophyta</taxon>
        <taxon>Magnoliopsida</taxon>
        <taxon>eudicotyledons</taxon>
        <taxon>Gunneridae</taxon>
        <taxon>Pentapetalae</taxon>
        <taxon>rosids</taxon>
        <taxon>fabids</taxon>
        <taxon>Fagales</taxon>
        <taxon>Fagaceae</taxon>
        <taxon>Fagus</taxon>
    </lineage>
</organism>
<keyword evidence="2" id="KW-0560">Oxidoreductase</keyword>
<evidence type="ECO:0000313" key="3">
    <source>
        <dbReference type="EMBL" id="SPD01264.1"/>
    </source>
</evidence>
<dbReference type="GO" id="GO:0070402">
    <property type="term" value="F:NADPH binding"/>
    <property type="evidence" value="ECO:0007669"/>
    <property type="project" value="TreeGrafter"/>
</dbReference>
<keyword evidence="1" id="KW-0521">NADP</keyword>
<accession>A0A2N9GPU7</accession>
<name>A0A2N9GPU7_FAGSY</name>
<dbReference type="InterPro" id="IPR011032">
    <property type="entry name" value="GroES-like_sf"/>
</dbReference>
<dbReference type="GO" id="GO:0016651">
    <property type="term" value="F:oxidoreductase activity, acting on NAD(P)H"/>
    <property type="evidence" value="ECO:0007669"/>
    <property type="project" value="TreeGrafter"/>
</dbReference>
<evidence type="ECO:0000256" key="1">
    <source>
        <dbReference type="ARBA" id="ARBA00022857"/>
    </source>
</evidence>